<dbReference type="Pfam" id="PF00022">
    <property type="entry name" value="Actin"/>
    <property type="match status" value="1"/>
</dbReference>
<evidence type="ECO:0000256" key="1">
    <source>
        <dbReference type="ARBA" id="ARBA00049360"/>
    </source>
</evidence>
<accession>B6AA21</accession>
<evidence type="ECO:0000256" key="2">
    <source>
        <dbReference type="RuleBase" id="RU000487"/>
    </source>
</evidence>
<sequence length="381" mass="42660">MSYIVFEPGRTVCRAAFAGNLLPVIEIPTVCCLITEIQSSTLKCTISQAHGLLIGDDAVKHVEANVNSKLVYPVSRDFASANWELLELIWDRTIEMLQMPKSADNYCLLTACPFSGSVILKEKIKKWSLKLRFKKTIFVSSHILTLYPYGLDTAVVVDIGTFWTTIVPIINGISYNNAVCSMPIGGKTAEEYLGILLAKRGLVISGDKYCESQISTLILQKILREKCFVSVDEAKTRELLATTTTFLDYIKFCGKGILIEEERFLVTENVFFCPHHIGYESLSICEAILDVVSKCPVDTRLSLLENIILCGGSSLFLGFPQRLQMNIKKRFLDTTLKGDTERFEKYNINVIDDPLRDLACFKGGCLYAELLTSRCDDKYGD</sequence>
<dbReference type="InterPro" id="IPR043129">
    <property type="entry name" value="ATPase_NBD"/>
</dbReference>
<name>B6AA21_CRYMR</name>
<dbReference type="AlphaFoldDB" id="B6AA21"/>
<comment type="catalytic activity">
    <reaction evidence="1">
        <text>ATP + H2O = ADP + phosphate + H(+)</text>
        <dbReference type="Rhea" id="RHEA:13065"/>
        <dbReference type="ChEBI" id="CHEBI:15377"/>
        <dbReference type="ChEBI" id="CHEBI:15378"/>
        <dbReference type="ChEBI" id="CHEBI:30616"/>
        <dbReference type="ChEBI" id="CHEBI:43474"/>
        <dbReference type="ChEBI" id="CHEBI:456216"/>
    </reaction>
</comment>
<dbReference type="Gene3D" id="3.30.420.40">
    <property type="match status" value="2"/>
</dbReference>
<dbReference type="STRING" id="441375.B6AA21"/>
<dbReference type="Proteomes" id="UP000001460">
    <property type="component" value="Unassembled WGS sequence"/>
</dbReference>
<dbReference type="GeneID" id="6994558"/>
<organism evidence="3 4">
    <name type="scientific">Cryptosporidium muris (strain RN66)</name>
    <dbReference type="NCBI Taxonomy" id="441375"/>
    <lineage>
        <taxon>Eukaryota</taxon>
        <taxon>Sar</taxon>
        <taxon>Alveolata</taxon>
        <taxon>Apicomplexa</taxon>
        <taxon>Conoidasida</taxon>
        <taxon>Coccidia</taxon>
        <taxon>Eucoccidiorida</taxon>
        <taxon>Eimeriorina</taxon>
        <taxon>Cryptosporidiidae</taxon>
        <taxon>Cryptosporidium</taxon>
    </lineage>
</organism>
<dbReference type="SUPFAM" id="SSF53067">
    <property type="entry name" value="Actin-like ATPase domain"/>
    <property type="match status" value="2"/>
</dbReference>
<dbReference type="eggNOG" id="KOG0677">
    <property type="taxonomic scope" value="Eukaryota"/>
</dbReference>
<protein>
    <submittedName>
        <fullName evidence="3">Actin family protein</fullName>
    </submittedName>
</protein>
<dbReference type="RefSeq" id="XP_002139411.1">
    <property type="nucleotide sequence ID" value="XM_002139375.1"/>
</dbReference>
<dbReference type="InterPro" id="IPR004000">
    <property type="entry name" value="Actin"/>
</dbReference>
<proteinExistence type="inferred from homology"/>
<reference evidence="3" key="1">
    <citation type="submission" date="2008-06" db="EMBL/GenBank/DDBJ databases">
        <authorList>
            <person name="Lorenzi H."/>
            <person name="Inman J."/>
            <person name="Miller J."/>
            <person name="Schobel S."/>
            <person name="Amedeo P."/>
            <person name="Caler E.V."/>
            <person name="da Silva J."/>
        </authorList>
    </citation>
    <scope>NUCLEOTIDE SEQUENCE [LARGE SCALE GENOMIC DNA]</scope>
    <source>
        <strain evidence="3">RN66</strain>
    </source>
</reference>
<dbReference type="OrthoDB" id="337660at2759"/>
<dbReference type="Gene3D" id="3.90.640.10">
    <property type="entry name" value="Actin, Chain A, domain 4"/>
    <property type="match status" value="1"/>
</dbReference>
<evidence type="ECO:0000313" key="4">
    <source>
        <dbReference type="Proteomes" id="UP000001460"/>
    </source>
</evidence>
<dbReference type="SMART" id="SM00268">
    <property type="entry name" value="ACTIN"/>
    <property type="match status" value="1"/>
</dbReference>
<dbReference type="PANTHER" id="PTHR11937">
    <property type="entry name" value="ACTIN"/>
    <property type="match status" value="1"/>
</dbReference>
<dbReference type="EMBL" id="DS989726">
    <property type="protein sequence ID" value="EEA05062.1"/>
    <property type="molecule type" value="Genomic_DNA"/>
</dbReference>
<evidence type="ECO:0000313" key="3">
    <source>
        <dbReference type="EMBL" id="EEA05062.1"/>
    </source>
</evidence>
<gene>
    <name evidence="3" type="ORF">CMU_041320</name>
</gene>
<dbReference type="VEuPathDB" id="CryptoDB:CMU_041320"/>
<keyword evidence="4" id="KW-1185">Reference proteome</keyword>
<comment type="similarity">
    <text evidence="2">Belongs to the actin family.</text>
</comment>